<dbReference type="Gene3D" id="3.40.50.10380">
    <property type="entry name" value="Malic enzyme, N-terminal domain"/>
    <property type="match status" value="1"/>
</dbReference>
<dbReference type="Proteomes" id="UP000198734">
    <property type="component" value="Unassembled WGS sequence"/>
</dbReference>
<dbReference type="SMART" id="SM01274">
    <property type="entry name" value="malic"/>
    <property type="match status" value="1"/>
</dbReference>
<dbReference type="Gene3D" id="3.40.50.720">
    <property type="entry name" value="NAD(P)-binding Rossmann-like Domain"/>
    <property type="match status" value="1"/>
</dbReference>
<sequence>MQSQHIIRNIIVETPSKPGNFAKVATAIGMAEGDIGDITTLKSGALTTIRDITITCKSKTQLDQVISNIESIDNGVKIHAVTDDVLKAHEGGKIAMKSRLDVRSLRDLQRIYTPGVASVCMEILHNPEKANYFTSIGSSVAIVTDGTAILGLGNIGPVAGMPVMEGKAVLLDQFVGLSGIPILLNTSDPDEIVETVKHIHKGFGAILLEDIGSPHCFEIEERLKAELSIPVMHDDQHGTAVVALAAILSACKATNVDIKHAKIGQIGLGAAGLAICRMLMAYGVEEVYGLDRQEAAQERLTNYGGKTSESLEAIMEKCDIIVATTGVSGLIKAEIVREGQIILALSNPNPEILPSDAIAAGAAFAADGRSVNNVIGFPGIFKGALDAGAKEITYPMLIAASLAIVKHTKPGELIPNPLDPTLHHLVARAVEEAANKEMTK</sequence>
<dbReference type="InterPro" id="IPR046346">
    <property type="entry name" value="Aminoacid_DH-like_N_sf"/>
</dbReference>
<dbReference type="InterPro" id="IPR002912">
    <property type="entry name" value="ACT_dom"/>
</dbReference>
<dbReference type="SUPFAM" id="SSF53223">
    <property type="entry name" value="Aminoacid dehydrogenase-like, N-terminal domain"/>
    <property type="match status" value="1"/>
</dbReference>
<dbReference type="PROSITE" id="PS51671">
    <property type="entry name" value="ACT"/>
    <property type="match status" value="1"/>
</dbReference>
<evidence type="ECO:0000256" key="3">
    <source>
        <dbReference type="ARBA" id="ARBA00022723"/>
    </source>
</evidence>
<feature type="binding site" evidence="7">
    <location>
        <position position="209"/>
    </location>
    <ligand>
        <name>a divalent metal cation</name>
        <dbReference type="ChEBI" id="CHEBI:60240"/>
    </ligand>
</feature>
<dbReference type="InterPro" id="IPR051674">
    <property type="entry name" value="Malate_Decarboxylase"/>
</dbReference>
<dbReference type="PANTHER" id="PTHR43237:SF4">
    <property type="entry name" value="NADP-DEPENDENT MALIC ENZYME"/>
    <property type="match status" value="1"/>
</dbReference>
<feature type="binding site" evidence="6">
    <location>
        <position position="372"/>
    </location>
    <ligand>
        <name>(S)-malate</name>
        <dbReference type="ChEBI" id="CHEBI:15589"/>
    </ligand>
</feature>
<dbReference type="Pfam" id="PF03949">
    <property type="entry name" value="Malic_M"/>
    <property type="match status" value="1"/>
</dbReference>
<dbReference type="GO" id="GO:0004470">
    <property type="term" value="F:malic enzyme activity"/>
    <property type="evidence" value="ECO:0007669"/>
    <property type="project" value="InterPro"/>
</dbReference>
<protein>
    <submittedName>
        <fullName evidence="9">Malate dehydrogenase (Oxaloacetate-decarboxylating)</fullName>
    </submittedName>
</protein>
<evidence type="ECO:0000259" key="8">
    <source>
        <dbReference type="PROSITE" id="PS51671"/>
    </source>
</evidence>
<dbReference type="GO" id="GO:0016616">
    <property type="term" value="F:oxidoreductase activity, acting on the CH-OH group of donors, NAD or NADP as acceptor"/>
    <property type="evidence" value="ECO:0007669"/>
    <property type="project" value="InterPro"/>
</dbReference>
<evidence type="ECO:0000256" key="6">
    <source>
        <dbReference type="PIRSR" id="PIRSR000106-2"/>
    </source>
</evidence>
<evidence type="ECO:0000256" key="7">
    <source>
        <dbReference type="PIRSR" id="PIRSR000106-3"/>
    </source>
</evidence>
<accession>A0A1I5YKB9</accession>
<evidence type="ECO:0000256" key="5">
    <source>
        <dbReference type="PIRSR" id="PIRSR000106-1"/>
    </source>
</evidence>
<dbReference type="RefSeq" id="WP_093536800.1">
    <property type="nucleotide sequence ID" value="NZ_FOXU01000003.1"/>
</dbReference>
<dbReference type="OrthoDB" id="9805787at2"/>
<organism evidence="9 10">
    <name type="scientific">Psychrobacillus psychrotolerans</name>
    <dbReference type="NCBI Taxonomy" id="126156"/>
    <lineage>
        <taxon>Bacteria</taxon>
        <taxon>Bacillati</taxon>
        <taxon>Bacillota</taxon>
        <taxon>Bacilli</taxon>
        <taxon>Bacillales</taxon>
        <taxon>Bacillaceae</taxon>
        <taxon>Psychrobacillus</taxon>
    </lineage>
</organism>
<dbReference type="GO" id="GO:0051287">
    <property type="term" value="F:NAD binding"/>
    <property type="evidence" value="ECO:0007669"/>
    <property type="project" value="InterPro"/>
</dbReference>
<keyword evidence="10" id="KW-1185">Reference proteome</keyword>
<dbReference type="InterPro" id="IPR012301">
    <property type="entry name" value="Malic_N_dom"/>
</dbReference>
<dbReference type="InterPro" id="IPR015884">
    <property type="entry name" value="Malic_enzyme_CS"/>
</dbReference>
<dbReference type="STRING" id="126156.SAMN05421670_2056"/>
<evidence type="ECO:0000256" key="2">
    <source>
        <dbReference type="ARBA" id="ARBA00008785"/>
    </source>
</evidence>
<dbReference type="PIRSF" id="PIRSF000106">
    <property type="entry name" value="ME"/>
    <property type="match status" value="1"/>
</dbReference>
<comment type="cofactor">
    <cofactor evidence="1">
        <name>Mn(2+)</name>
        <dbReference type="ChEBI" id="CHEBI:29035"/>
    </cofactor>
</comment>
<feature type="active site" description="Proton acceptor" evidence="5">
    <location>
        <position position="167"/>
    </location>
</feature>
<dbReference type="InterPro" id="IPR037062">
    <property type="entry name" value="Malic_N_dom_sf"/>
</dbReference>
<reference evidence="10" key="1">
    <citation type="submission" date="2016-10" db="EMBL/GenBank/DDBJ databases">
        <authorList>
            <person name="Varghese N."/>
            <person name="Submissions S."/>
        </authorList>
    </citation>
    <scope>NUCLEOTIDE SEQUENCE [LARGE SCALE GENOMIC DNA]</scope>
    <source>
        <strain evidence="10">DSM 11706</strain>
    </source>
</reference>
<dbReference type="PANTHER" id="PTHR43237">
    <property type="entry name" value="NADP-DEPENDENT MALIC ENZYME"/>
    <property type="match status" value="1"/>
</dbReference>
<dbReference type="InterPro" id="IPR012302">
    <property type="entry name" value="Malic_NAD-bd"/>
</dbReference>
<dbReference type="InterPro" id="IPR036291">
    <property type="entry name" value="NAD(P)-bd_dom_sf"/>
</dbReference>
<feature type="binding site" evidence="7">
    <location>
        <position position="235"/>
    </location>
    <ligand>
        <name>a divalent metal cation</name>
        <dbReference type="ChEBI" id="CHEBI:60240"/>
    </ligand>
</feature>
<keyword evidence="3 7" id="KW-0479">Metal-binding</keyword>
<comment type="similarity">
    <text evidence="2">Belongs to the malic enzymes family.</text>
</comment>
<feature type="domain" description="ACT" evidence="8">
    <location>
        <begin position="9"/>
        <end position="84"/>
    </location>
</feature>
<keyword evidence="4" id="KW-0560">Oxidoreductase</keyword>
<evidence type="ECO:0000256" key="1">
    <source>
        <dbReference type="ARBA" id="ARBA00001936"/>
    </source>
</evidence>
<feature type="binding site" evidence="6">
    <location>
        <position position="347"/>
    </location>
    <ligand>
        <name>(S)-malate</name>
        <dbReference type="ChEBI" id="CHEBI:15589"/>
    </ligand>
</feature>
<dbReference type="SUPFAM" id="SSF51735">
    <property type="entry name" value="NAD(P)-binding Rossmann-fold domains"/>
    <property type="match status" value="1"/>
</dbReference>
<evidence type="ECO:0000256" key="4">
    <source>
        <dbReference type="ARBA" id="ARBA00023002"/>
    </source>
</evidence>
<feature type="active site" description="Proton donor" evidence="5">
    <location>
        <position position="112"/>
    </location>
</feature>
<comment type="cofactor">
    <cofactor evidence="7">
        <name>Mg(2+)</name>
        <dbReference type="ChEBI" id="CHEBI:18420"/>
    </cofactor>
    <cofactor evidence="7">
        <name>Mn(2+)</name>
        <dbReference type="ChEBI" id="CHEBI:29035"/>
    </cofactor>
    <text evidence="7">Divalent metal cations. Prefers magnesium or manganese.</text>
</comment>
<evidence type="ECO:0000313" key="9">
    <source>
        <dbReference type="EMBL" id="SFQ44600.1"/>
    </source>
</evidence>
<dbReference type="SMART" id="SM00919">
    <property type="entry name" value="Malic_M"/>
    <property type="match status" value="1"/>
</dbReference>
<dbReference type="InterPro" id="IPR001891">
    <property type="entry name" value="Malic_OxRdtase"/>
</dbReference>
<dbReference type="EMBL" id="FOXU01000003">
    <property type="protein sequence ID" value="SFQ44600.1"/>
    <property type="molecule type" value="Genomic_DNA"/>
</dbReference>
<proteinExistence type="inferred from homology"/>
<dbReference type="Pfam" id="PF00390">
    <property type="entry name" value="malic"/>
    <property type="match status" value="1"/>
</dbReference>
<dbReference type="AlphaFoldDB" id="A0A1I5YKB9"/>
<name>A0A1I5YKB9_9BACI</name>
<feature type="binding site" evidence="7">
    <location>
        <position position="210"/>
    </location>
    <ligand>
        <name>a divalent metal cation</name>
        <dbReference type="ChEBI" id="CHEBI:60240"/>
    </ligand>
</feature>
<dbReference type="GO" id="GO:0046872">
    <property type="term" value="F:metal ion binding"/>
    <property type="evidence" value="ECO:0007669"/>
    <property type="project" value="UniProtKB-KW"/>
</dbReference>
<evidence type="ECO:0000313" key="10">
    <source>
        <dbReference type="Proteomes" id="UP000198734"/>
    </source>
</evidence>
<gene>
    <name evidence="9" type="ORF">SAMN05421670_2056</name>
</gene>
<dbReference type="PROSITE" id="PS00331">
    <property type="entry name" value="MALIC_ENZYMES"/>
    <property type="match status" value="1"/>
</dbReference>